<dbReference type="PANTHER" id="PTHR43318:SF1">
    <property type="entry name" value="POLYSACCHARIDE BIOSYNTHESIS PROTEIN EPSC-RELATED"/>
    <property type="match status" value="1"/>
</dbReference>
<keyword evidence="2" id="KW-0472">Membrane</keyword>
<dbReference type="Pfam" id="PF13727">
    <property type="entry name" value="CoA_binding_3"/>
    <property type="match status" value="1"/>
</dbReference>
<dbReference type="SUPFAM" id="SSF51735">
    <property type="entry name" value="NAD(P)-binding Rossmann-fold domains"/>
    <property type="match status" value="2"/>
</dbReference>
<feature type="transmembrane region" description="Helical" evidence="2">
    <location>
        <begin position="232"/>
        <end position="250"/>
    </location>
</feature>
<gene>
    <name evidence="5" type="ORF">KHM83_04200</name>
</gene>
<feature type="domain" description="Polysaccharide biosynthesis protein CapD-like" evidence="3">
    <location>
        <begin position="437"/>
        <end position="719"/>
    </location>
</feature>
<feature type="domain" description="VanZ-like" evidence="4">
    <location>
        <begin position="12"/>
        <end position="137"/>
    </location>
</feature>
<keyword evidence="2" id="KW-1133">Transmembrane helix</keyword>
<feature type="transmembrane region" description="Helical" evidence="2">
    <location>
        <begin position="195"/>
        <end position="220"/>
    </location>
</feature>
<sequence length="763" mass="85934">MTKWNGRKIFLWLLILIWMGVIFYLSSQVADTSNALSHGVSERIVETVHTVVPKASLTADDINHMVRKYAHFFAYLVLGFLMGLAFKKWPHVIGFGILYAISDEWHQRFVPGRGPGILDVAIDAAGVCAGLCLLIVLKYLLKIVKEDRTLGGNMKFNSRHFLLLLIDIVIVNASMFFAFLLRFDFNLTSIEGYSYFYLYLTNVVEITVIKLLILYLFGIYNSLWHYTSIDELAKIILSLTVGTLAVYGYLDFFGTTLPRSIYLLSLMMDIVMVSGVRISYRFLRRYRIRLHNVKRKRVLIYGAGQAGAMLIKELKEHPESDMKAIAVVDDDPSKAGRSLSGIHVYKSKSLLTLLEEHAIDVIIIAMPSAPKSKINEIIERTKDFKGERKILPGVYEFVNSGVTLQNIRNIRIEDLLGRDVVKLDTTQIDAFINEKVVIVTGGAGSIGSELVRQISKYRPSAIHLIDVNENEMHFLSLELSKKYPENRYYYHIGNIRERTSMMALFEQIRPQVVFHAAAHKHVPLMEHNPREAIKNNVLGTRNLIEAAKHVGVKKFVQISTDKAVNPTNVMGATKRICEMMVQASCHQCQTEFAAVRFGNVLGSNGSVIPIFKNQIEKGGPVTLTHPDITRYFMTIPEAASLVLQAGAMAVGGEIFVLDMGEPVKIMDLAENLIRLSGFEPYKDIDIKITGLRPGEKMYEELLINPQAINQTAHDKIFVEAPTVFEDSFIDQMIADFETAAATLDNDHLKSLIKEVVPTYQLGH</sequence>
<evidence type="ECO:0000313" key="6">
    <source>
        <dbReference type="Proteomes" id="UP000746471"/>
    </source>
</evidence>
<dbReference type="Proteomes" id="UP000746471">
    <property type="component" value="Unassembled WGS sequence"/>
</dbReference>
<feature type="transmembrane region" description="Helical" evidence="2">
    <location>
        <begin position="121"/>
        <end position="141"/>
    </location>
</feature>
<proteinExistence type="inferred from homology"/>
<keyword evidence="6" id="KW-1185">Reference proteome</keyword>
<dbReference type="EMBL" id="JAHBCL010000005">
    <property type="protein sequence ID" value="MBS7525877.1"/>
    <property type="molecule type" value="Genomic_DNA"/>
</dbReference>
<organism evidence="5 6">
    <name type="scientific">Fusibacter paucivorans</name>
    <dbReference type="NCBI Taxonomy" id="76009"/>
    <lineage>
        <taxon>Bacteria</taxon>
        <taxon>Bacillati</taxon>
        <taxon>Bacillota</taxon>
        <taxon>Clostridia</taxon>
        <taxon>Eubacteriales</taxon>
        <taxon>Eubacteriales Family XII. Incertae Sedis</taxon>
        <taxon>Fusibacter</taxon>
    </lineage>
</organism>
<dbReference type="InterPro" id="IPR051203">
    <property type="entry name" value="Polysaccharide_Synthase-Rel"/>
</dbReference>
<comment type="caution">
    <text evidence="5">The sequence shown here is derived from an EMBL/GenBank/DDBJ whole genome shotgun (WGS) entry which is preliminary data.</text>
</comment>
<protein>
    <submittedName>
        <fullName evidence="5">VanZ family protein</fullName>
    </submittedName>
</protein>
<keyword evidence="2" id="KW-0812">Transmembrane</keyword>
<dbReference type="RefSeq" id="WP_213235659.1">
    <property type="nucleotide sequence ID" value="NZ_JAHBCL010000005.1"/>
</dbReference>
<dbReference type="NCBIfam" id="NF037970">
    <property type="entry name" value="vanZ_1"/>
    <property type="match status" value="1"/>
</dbReference>
<evidence type="ECO:0000256" key="2">
    <source>
        <dbReference type="SAM" id="Phobius"/>
    </source>
</evidence>
<evidence type="ECO:0000256" key="1">
    <source>
        <dbReference type="ARBA" id="ARBA00007430"/>
    </source>
</evidence>
<feature type="transmembrane region" description="Helical" evidence="2">
    <location>
        <begin position="6"/>
        <end position="25"/>
    </location>
</feature>
<comment type="similarity">
    <text evidence="1">Belongs to the polysaccharide synthase family.</text>
</comment>
<accession>A0ABS5PLW6</accession>
<feature type="transmembrane region" description="Helical" evidence="2">
    <location>
        <begin position="72"/>
        <end position="101"/>
    </location>
</feature>
<dbReference type="InterPro" id="IPR003869">
    <property type="entry name" value="Polysac_CapD-like"/>
</dbReference>
<evidence type="ECO:0000259" key="3">
    <source>
        <dbReference type="Pfam" id="PF02719"/>
    </source>
</evidence>
<name>A0ABS5PLW6_9FIRM</name>
<dbReference type="Pfam" id="PF02719">
    <property type="entry name" value="Polysacc_synt_2"/>
    <property type="match status" value="1"/>
</dbReference>
<feature type="transmembrane region" description="Helical" evidence="2">
    <location>
        <begin position="161"/>
        <end position="183"/>
    </location>
</feature>
<dbReference type="Gene3D" id="3.40.50.720">
    <property type="entry name" value="NAD(P)-binding Rossmann-like Domain"/>
    <property type="match status" value="2"/>
</dbReference>
<evidence type="ECO:0000259" key="4">
    <source>
        <dbReference type="Pfam" id="PF04892"/>
    </source>
</evidence>
<evidence type="ECO:0000313" key="5">
    <source>
        <dbReference type="EMBL" id="MBS7525877.1"/>
    </source>
</evidence>
<dbReference type="PANTHER" id="PTHR43318">
    <property type="entry name" value="UDP-N-ACETYLGLUCOSAMINE 4,6-DEHYDRATASE"/>
    <property type="match status" value="1"/>
</dbReference>
<dbReference type="InterPro" id="IPR036291">
    <property type="entry name" value="NAD(P)-bd_dom_sf"/>
</dbReference>
<dbReference type="Pfam" id="PF04892">
    <property type="entry name" value="VanZ"/>
    <property type="match status" value="1"/>
</dbReference>
<reference evidence="5 6" key="1">
    <citation type="submission" date="2021-05" db="EMBL/GenBank/DDBJ databases">
        <title>Fusibacter ferrireducens sp. nov., an anaerobic, sulfur- and Fe-reducing bacterium isolated from the mangrove sediment.</title>
        <authorList>
            <person name="Qiu D."/>
        </authorList>
    </citation>
    <scope>NUCLEOTIDE SEQUENCE [LARGE SCALE GENOMIC DNA]</scope>
    <source>
        <strain evidence="5 6">DSM 12116</strain>
    </source>
</reference>
<dbReference type="CDD" id="cd05237">
    <property type="entry name" value="UDP_invert_4-6DH_SDR_e"/>
    <property type="match status" value="1"/>
</dbReference>
<dbReference type="InterPro" id="IPR006976">
    <property type="entry name" value="VanZ-like"/>
</dbReference>